<dbReference type="InterPro" id="IPR001405">
    <property type="entry name" value="UPF0758"/>
</dbReference>
<dbReference type="GO" id="GO:0006508">
    <property type="term" value="P:proteolysis"/>
    <property type="evidence" value="ECO:0007669"/>
    <property type="project" value="UniProtKB-KW"/>
</dbReference>
<dbReference type="STRING" id="1334022.SAMN04487907_11413"/>
<dbReference type="GO" id="GO:0046872">
    <property type="term" value="F:metal ion binding"/>
    <property type="evidence" value="ECO:0007669"/>
    <property type="project" value="UniProtKB-KW"/>
</dbReference>
<reference evidence="8" key="1">
    <citation type="submission" date="2016-10" db="EMBL/GenBank/DDBJ databases">
        <authorList>
            <person name="Varghese N."/>
            <person name="Submissions S."/>
        </authorList>
    </citation>
    <scope>NUCLEOTIDE SEQUENCE [LARGE SCALE GENOMIC DNA]</scope>
    <source>
        <strain evidence="8">DSM 24499</strain>
    </source>
</reference>
<accession>A0A1I1N3I1</accession>
<feature type="domain" description="MPN" evidence="6">
    <location>
        <begin position="23"/>
        <end position="154"/>
    </location>
</feature>
<dbReference type="Gene3D" id="3.40.140.10">
    <property type="entry name" value="Cytidine Deaminase, domain 2"/>
    <property type="match status" value="1"/>
</dbReference>
<gene>
    <name evidence="7" type="ORF">SAMN04487907_11413</name>
</gene>
<keyword evidence="5" id="KW-0482">Metalloprotease</keyword>
<keyword evidence="2" id="KW-0479">Metal-binding</keyword>
<dbReference type="PANTHER" id="PTHR30471:SF3">
    <property type="entry name" value="UPF0758 PROTEIN YEES-RELATED"/>
    <property type="match status" value="1"/>
</dbReference>
<dbReference type="InterPro" id="IPR020891">
    <property type="entry name" value="UPF0758_CS"/>
</dbReference>
<evidence type="ECO:0000256" key="4">
    <source>
        <dbReference type="ARBA" id="ARBA00022833"/>
    </source>
</evidence>
<sequence>MSSKVNEIKLCYKDRITISNCPKITCSQDAANLYYTNWDKNEIQLQESFKVMLLNNSNIVKGICQISTGGITATLVDMRIMFALILKSLSTAIIVCHNHPSGKLQASEVDKKLTSKIQKTCDFLVKAYLFFIQFKNQLFLSYEEKQIYRSTNNCNTSTVRIGNEGYRHLPRQRNYHGGLL</sequence>
<dbReference type="Proteomes" id="UP000199438">
    <property type="component" value="Unassembled WGS sequence"/>
</dbReference>
<evidence type="ECO:0000256" key="1">
    <source>
        <dbReference type="ARBA" id="ARBA00022670"/>
    </source>
</evidence>
<keyword evidence="1" id="KW-0645">Protease</keyword>
<keyword evidence="8" id="KW-1185">Reference proteome</keyword>
<dbReference type="Pfam" id="PF04002">
    <property type="entry name" value="RadC"/>
    <property type="match status" value="1"/>
</dbReference>
<evidence type="ECO:0000256" key="3">
    <source>
        <dbReference type="ARBA" id="ARBA00022801"/>
    </source>
</evidence>
<dbReference type="EMBL" id="FOKV01000014">
    <property type="protein sequence ID" value="SFC92214.1"/>
    <property type="molecule type" value="Genomic_DNA"/>
</dbReference>
<evidence type="ECO:0000313" key="8">
    <source>
        <dbReference type="Proteomes" id="UP000199438"/>
    </source>
</evidence>
<protein>
    <submittedName>
        <fullName evidence="7">RadC-like JAB domain-containing protein</fullName>
    </submittedName>
</protein>
<organism evidence="7 8">
    <name type="scientific">Zunongwangia mangrovi</name>
    <dbReference type="NCBI Taxonomy" id="1334022"/>
    <lineage>
        <taxon>Bacteria</taxon>
        <taxon>Pseudomonadati</taxon>
        <taxon>Bacteroidota</taxon>
        <taxon>Flavobacteriia</taxon>
        <taxon>Flavobacteriales</taxon>
        <taxon>Flavobacteriaceae</taxon>
        <taxon>Zunongwangia</taxon>
    </lineage>
</organism>
<dbReference type="PANTHER" id="PTHR30471">
    <property type="entry name" value="DNA REPAIR PROTEIN RADC"/>
    <property type="match status" value="1"/>
</dbReference>
<keyword evidence="3" id="KW-0378">Hydrolase</keyword>
<dbReference type="RefSeq" id="WP_245758691.1">
    <property type="nucleotide sequence ID" value="NZ_FOKV01000014.1"/>
</dbReference>
<evidence type="ECO:0000259" key="6">
    <source>
        <dbReference type="PROSITE" id="PS50249"/>
    </source>
</evidence>
<dbReference type="AlphaFoldDB" id="A0A1I1N3I1"/>
<dbReference type="PROSITE" id="PS01302">
    <property type="entry name" value="UPF0758"/>
    <property type="match status" value="1"/>
</dbReference>
<dbReference type="GO" id="GO:0008237">
    <property type="term" value="F:metallopeptidase activity"/>
    <property type="evidence" value="ECO:0007669"/>
    <property type="project" value="UniProtKB-KW"/>
</dbReference>
<proteinExistence type="predicted"/>
<name>A0A1I1N3I1_9FLAO</name>
<evidence type="ECO:0000256" key="2">
    <source>
        <dbReference type="ARBA" id="ARBA00022723"/>
    </source>
</evidence>
<dbReference type="PROSITE" id="PS50249">
    <property type="entry name" value="MPN"/>
    <property type="match status" value="1"/>
</dbReference>
<keyword evidence="4" id="KW-0862">Zinc</keyword>
<evidence type="ECO:0000313" key="7">
    <source>
        <dbReference type="EMBL" id="SFC92214.1"/>
    </source>
</evidence>
<dbReference type="InterPro" id="IPR037518">
    <property type="entry name" value="MPN"/>
</dbReference>
<dbReference type="InterPro" id="IPR025657">
    <property type="entry name" value="RadC_JAB"/>
</dbReference>
<evidence type="ECO:0000256" key="5">
    <source>
        <dbReference type="ARBA" id="ARBA00023049"/>
    </source>
</evidence>